<comment type="subunit">
    <text evidence="11">Interacts with creB.</text>
</comment>
<keyword evidence="9 15" id="KW-0472">Membrane</keyword>
<dbReference type="PANTHER" id="PTHR48022">
    <property type="entry name" value="PLASTIDIC GLUCOSE TRANSPORTER 4"/>
    <property type="match status" value="1"/>
</dbReference>
<dbReference type="STRING" id="1036611.A0A1L9Q0G6"/>
<evidence type="ECO:0000313" key="17">
    <source>
        <dbReference type="EMBL" id="OJJ07264.1"/>
    </source>
</evidence>
<evidence type="ECO:0000256" key="12">
    <source>
        <dbReference type="ARBA" id="ARBA00043213"/>
    </source>
</evidence>
<evidence type="ECO:0000256" key="15">
    <source>
        <dbReference type="SAM" id="Phobius"/>
    </source>
</evidence>
<keyword evidence="3 13" id="KW-0813">Transport</keyword>
<comment type="subcellular location">
    <subcellularLocation>
        <location evidence="1">Cell membrane</location>
        <topology evidence="1">Multi-pass membrane protein</topology>
    </subcellularLocation>
</comment>
<dbReference type="GO" id="GO:0005886">
    <property type="term" value="C:plasma membrane"/>
    <property type="evidence" value="ECO:0007669"/>
    <property type="project" value="UniProtKB-SubCell"/>
</dbReference>
<feature type="transmembrane region" description="Helical" evidence="15">
    <location>
        <begin position="385"/>
        <end position="403"/>
    </location>
</feature>
<gene>
    <name evidence="17" type="ORF">ASPVEDRAFT_141033</name>
</gene>
<dbReference type="SUPFAM" id="SSF103473">
    <property type="entry name" value="MFS general substrate transporter"/>
    <property type="match status" value="1"/>
</dbReference>
<comment type="similarity">
    <text evidence="2 13">Belongs to the major facilitator superfamily. Sugar transporter (TC 2.A.1.1) family.</text>
</comment>
<evidence type="ECO:0000256" key="7">
    <source>
        <dbReference type="ARBA" id="ARBA00022911"/>
    </source>
</evidence>
<feature type="domain" description="Major facilitator superfamily (MFS) profile" evidence="16">
    <location>
        <begin position="24"/>
        <end position="480"/>
    </location>
</feature>
<dbReference type="Proteomes" id="UP000184073">
    <property type="component" value="Unassembled WGS sequence"/>
</dbReference>
<evidence type="ECO:0000256" key="13">
    <source>
        <dbReference type="RuleBase" id="RU003346"/>
    </source>
</evidence>
<feature type="transmembrane region" description="Helical" evidence="15">
    <location>
        <begin position="125"/>
        <end position="148"/>
    </location>
</feature>
<dbReference type="InterPro" id="IPR005829">
    <property type="entry name" value="Sugar_transporter_CS"/>
</dbReference>
<dbReference type="PROSITE" id="PS00216">
    <property type="entry name" value="SUGAR_TRANSPORT_1"/>
    <property type="match status" value="1"/>
</dbReference>
<dbReference type="InterPro" id="IPR020846">
    <property type="entry name" value="MFS_dom"/>
</dbReference>
<dbReference type="NCBIfam" id="TIGR00879">
    <property type="entry name" value="SP"/>
    <property type="match status" value="1"/>
</dbReference>
<feature type="transmembrane region" description="Helical" evidence="15">
    <location>
        <begin position="455"/>
        <end position="476"/>
    </location>
</feature>
<feature type="transmembrane region" description="Helical" evidence="15">
    <location>
        <begin position="282"/>
        <end position="304"/>
    </location>
</feature>
<dbReference type="OrthoDB" id="508119at2759"/>
<evidence type="ECO:0000256" key="9">
    <source>
        <dbReference type="ARBA" id="ARBA00023136"/>
    </source>
</evidence>
<keyword evidence="8 15" id="KW-1133">Transmembrane helix</keyword>
<dbReference type="AlphaFoldDB" id="A0A1L9Q0G6"/>
<keyword evidence="5 15" id="KW-0812">Transmembrane</keyword>
<dbReference type="PROSITE" id="PS00217">
    <property type="entry name" value="SUGAR_TRANSPORT_2"/>
    <property type="match status" value="1"/>
</dbReference>
<dbReference type="VEuPathDB" id="FungiDB:ASPVEDRAFT_141033"/>
<proteinExistence type="inferred from homology"/>
<dbReference type="PROSITE" id="PS50850">
    <property type="entry name" value="MFS"/>
    <property type="match status" value="1"/>
</dbReference>
<dbReference type="RefSeq" id="XP_040673026.1">
    <property type="nucleotide sequence ID" value="XM_040807713.1"/>
</dbReference>
<dbReference type="GO" id="GO:0005351">
    <property type="term" value="F:carbohydrate:proton symporter activity"/>
    <property type="evidence" value="ECO:0007669"/>
    <property type="project" value="TreeGrafter"/>
</dbReference>
<evidence type="ECO:0000256" key="5">
    <source>
        <dbReference type="ARBA" id="ARBA00022692"/>
    </source>
</evidence>
<keyword evidence="6" id="KW-0832">Ubl conjugation</keyword>
<dbReference type="GeneID" id="63723224"/>
<evidence type="ECO:0000256" key="6">
    <source>
        <dbReference type="ARBA" id="ARBA00022843"/>
    </source>
</evidence>
<evidence type="ECO:0000256" key="10">
    <source>
        <dbReference type="ARBA" id="ARBA00037560"/>
    </source>
</evidence>
<dbReference type="InterPro" id="IPR036259">
    <property type="entry name" value="MFS_trans_sf"/>
</dbReference>
<evidence type="ECO:0000256" key="14">
    <source>
        <dbReference type="SAM" id="MobiDB-lite"/>
    </source>
</evidence>
<evidence type="ECO:0000313" key="18">
    <source>
        <dbReference type="Proteomes" id="UP000184073"/>
    </source>
</evidence>
<feature type="region of interest" description="Disordered" evidence="14">
    <location>
        <begin position="519"/>
        <end position="548"/>
    </location>
</feature>
<reference evidence="18" key="1">
    <citation type="journal article" date="2017" name="Genome Biol.">
        <title>Comparative genomics reveals high biological diversity and specific adaptations in the industrially and medically important fungal genus Aspergillus.</title>
        <authorList>
            <person name="de Vries R.P."/>
            <person name="Riley R."/>
            <person name="Wiebenga A."/>
            <person name="Aguilar-Osorio G."/>
            <person name="Amillis S."/>
            <person name="Uchima C.A."/>
            <person name="Anderluh G."/>
            <person name="Asadollahi M."/>
            <person name="Askin M."/>
            <person name="Barry K."/>
            <person name="Battaglia E."/>
            <person name="Bayram O."/>
            <person name="Benocci T."/>
            <person name="Braus-Stromeyer S.A."/>
            <person name="Caldana C."/>
            <person name="Canovas D."/>
            <person name="Cerqueira G.C."/>
            <person name="Chen F."/>
            <person name="Chen W."/>
            <person name="Choi C."/>
            <person name="Clum A."/>
            <person name="Dos Santos R.A."/>
            <person name="Damasio A.R."/>
            <person name="Diallinas G."/>
            <person name="Emri T."/>
            <person name="Fekete E."/>
            <person name="Flipphi M."/>
            <person name="Freyberg S."/>
            <person name="Gallo A."/>
            <person name="Gournas C."/>
            <person name="Habgood R."/>
            <person name="Hainaut M."/>
            <person name="Harispe M.L."/>
            <person name="Henrissat B."/>
            <person name="Hilden K.S."/>
            <person name="Hope R."/>
            <person name="Hossain A."/>
            <person name="Karabika E."/>
            <person name="Karaffa L."/>
            <person name="Karanyi Z."/>
            <person name="Krasevec N."/>
            <person name="Kuo A."/>
            <person name="Kusch H."/>
            <person name="LaButti K."/>
            <person name="Lagendijk E.L."/>
            <person name="Lapidus A."/>
            <person name="Levasseur A."/>
            <person name="Lindquist E."/>
            <person name="Lipzen A."/>
            <person name="Logrieco A.F."/>
            <person name="MacCabe A."/>
            <person name="Maekelae M.R."/>
            <person name="Malavazi I."/>
            <person name="Melin P."/>
            <person name="Meyer V."/>
            <person name="Mielnichuk N."/>
            <person name="Miskei M."/>
            <person name="Molnar A.P."/>
            <person name="Mule G."/>
            <person name="Ngan C.Y."/>
            <person name="Orejas M."/>
            <person name="Orosz E."/>
            <person name="Ouedraogo J.P."/>
            <person name="Overkamp K.M."/>
            <person name="Park H.-S."/>
            <person name="Perrone G."/>
            <person name="Piumi F."/>
            <person name="Punt P.J."/>
            <person name="Ram A.F."/>
            <person name="Ramon A."/>
            <person name="Rauscher S."/>
            <person name="Record E."/>
            <person name="Riano-Pachon D.M."/>
            <person name="Robert V."/>
            <person name="Roehrig J."/>
            <person name="Ruller R."/>
            <person name="Salamov A."/>
            <person name="Salih N.S."/>
            <person name="Samson R.A."/>
            <person name="Sandor E."/>
            <person name="Sanguinetti M."/>
            <person name="Schuetze T."/>
            <person name="Sepcic K."/>
            <person name="Shelest E."/>
            <person name="Sherlock G."/>
            <person name="Sophianopoulou V."/>
            <person name="Squina F.M."/>
            <person name="Sun H."/>
            <person name="Susca A."/>
            <person name="Todd R.B."/>
            <person name="Tsang A."/>
            <person name="Unkles S.E."/>
            <person name="van de Wiele N."/>
            <person name="van Rossen-Uffink D."/>
            <person name="Oliveira J.V."/>
            <person name="Vesth T.C."/>
            <person name="Visser J."/>
            <person name="Yu J.-H."/>
            <person name="Zhou M."/>
            <person name="Andersen M.R."/>
            <person name="Archer D.B."/>
            <person name="Baker S.E."/>
            <person name="Benoit I."/>
            <person name="Brakhage A.A."/>
            <person name="Braus G.H."/>
            <person name="Fischer R."/>
            <person name="Frisvad J.C."/>
            <person name="Goldman G.H."/>
            <person name="Houbraken J."/>
            <person name="Oakley B."/>
            <person name="Pocsi I."/>
            <person name="Scazzocchio C."/>
            <person name="Seiboth B."/>
            <person name="vanKuyk P.A."/>
            <person name="Wortman J."/>
            <person name="Dyer P.S."/>
            <person name="Grigoriev I.V."/>
        </authorList>
    </citation>
    <scope>NUCLEOTIDE SEQUENCE [LARGE SCALE GENOMIC DNA]</scope>
    <source>
        <strain evidence="18">CBS 583.65</strain>
    </source>
</reference>
<name>A0A1L9Q0G6_ASPVE</name>
<keyword evidence="4" id="KW-1003">Cell membrane</keyword>
<feature type="transmembrane region" description="Helical" evidence="15">
    <location>
        <begin position="160"/>
        <end position="181"/>
    </location>
</feature>
<feature type="transmembrane region" description="Helical" evidence="15">
    <location>
        <begin position="98"/>
        <end position="119"/>
    </location>
</feature>
<evidence type="ECO:0000256" key="2">
    <source>
        <dbReference type="ARBA" id="ARBA00010992"/>
    </source>
</evidence>
<sequence length="548" mass="60830">MGVLTLVEDRPTPKAVYNWRIYVLALIASCGSNMIGYTSAFIGTTITLGSFENEFGFDDMTTDQVDLISENIVSLFIAGAFFGAIFTYGLGHWLGRKWSLVVASALFTLGAGLSCGTKGSSGLGIMYGGRVLTGLGTGVASNIIPIYISELAPPAIRGRLVGFYELGWQIGGLVGFWINYGVQRHMPASHQQWIIPFAVQIIPAGLLFIGSLWIRESPRWLFLKGRRAQAMANLCWIRQLDEADIYITEEVAAIDQALEEQISTIGVGFWKPFQAVAQRGAILYRLFLGCMLFFWQNGSGINAINYYSPTIFTSIGVSDADVGWMTGIFGVIKAVMTFVWLLFLVDQLGRRNLLLGGAITGSVCMWIIGAYIYVVRPEDNPTDHLNGGGIAAIFFFYLWTAVYTPTWNGTPWVCNSEFFDPNLRSLAQAATTASNWLFNFLVSRFTKQMFAKMNYGVYFFFGALSFLAFFFAFFLIPETSGIPLEAVDRLFEIKPVWRAHSKLKAQLKEDEEQFRFEIKEGVFGKEGTEAPKHVEDPEKPENSGNSSA</sequence>
<feature type="transmembrane region" description="Helical" evidence="15">
    <location>
        <begin position="193"/>
        <end position="214"/>
    </location>
</feature>
<dbReference type="PANTHER" id="PTHR48022:SF34">
    <property type="entry name" value="MAJOR FACILITATOR SUPERFAMILY (MFS) PROFILE DOMAIN-CONTAINING PROTEIN-RELATED"/>
    <property type="match status" value="1"/>
</dbReference>
<organism evidence="17 18">
    <name type="scientific">Aspergillus versicolor CBS 583.65</name>
    <dbReference type="NCBI Taxonomy" id="1036611"/>
    <lineage>
        <taxon>Eukaryota</taxon>
        <taxon>Fungi</taxon>
        <taxon>Dikarya</taxon>
        <taxon>Ascomycota</taxon>
        <taxon>Pezizomycotina</taxon>
        <taxon>Eurotiomycetes</taxon>
        <taxon>Eurotiomycetidae</taxon>
        <taxon>Eurotiales</taxon>
        <taxon>Aspergillaceae</taxon>
        <taxon>Aspergillus</taxon>
        <taxon>Aspergillus subgen. Nidulantes</taxon>
    </lineage>
</organism>
<keyword evidence="7" id="KW-0672">Quinate metabolism</keyword>
<accession>A0A1L9Q0G6</accession>
<comment type="function">
    <text evidence="10">Integral membrane transporter that imports quinic acid to be catabolized as a carbon source.</text>
</comment>
<evidence type="ECO:0000256" key="4">
    <source>
        <dbReference type="ARBA" id="ARBA00022475"/>
    </source>
</evidence>
<feature type="transmembrane region" description="Helical" evidence="15">
    <location>
        <begin position="352"/>
        <end position="373"/>
    </location>
</feature>
<evidence type="ECO:0000256" key="8">
    <source>
        <dbReference type="ARBA" id="ARBA00022989"/>
    </source>
</evidence>
<dbReference type="Pfam" id="PF00083">
    <property type="entry name" value="Sugar_tr"/>
    <property type="match status" value="1"/>
</dbReference>
<evidence type="ECO:0000256" key="11">
    <source>
        <dbReference type="ARBA" id="ARBA00038682"/>
    </source>
</evidence>
<feature type="transmembrane region" description="Helical" evidence="15">
    <location>
        <begin position="71"/>
        <end position="91"/>
    </location>
</feature>
<keyword evidence="18" id="KW-1185">Reference proteome</keyword>
<dbReference type="InterPro" id="IPR050360">
    <property type="entry name" value="MFS_Sugar_Transporters"/>
</dbReference>
<dbReference type="InterPro" id="IPR003663">
    <property type="entry name" value="Sugar/inositol_transpt"/>
</dbReference>
<dbReference type="EMBL" id="KV878136">
    <property type="protein sequence ID" value="OJJ07264.1"/>
    <property type="molecule type" value="Genomic_DNA"/>
</dbReference>
<dbReference type="InterPro" id="IPR005828">
    <property type="entry name" value="MFS_sugar_transport-like"/>
</dbReference>
<dbReference type="Gene3D" id="1.20.1250.20">
    <property type="entry name" value="MFS general substrate transporter like domains"/>
    <property type="match status" value="1"/>
</dbReference>
<feature type="compositionally biased region" description="Basic and acidic residues" evidence="14">
    <location>
        <begin position="519"/>
        <end position="541"/>
    </location>
</feature>
<dbReference type="PRINTS" id="PR00171">
    <property type="entry name" value="SUGRTRNSPORT"/>
</dbReference>
<feature type="transmembrane region" description="Helical" evidence="15">
    <location>
        <begin position="21"/>
        <end position="51"/>
    </location>
</feature>
<protein>
    <recommendedName>
        <fullName evidence="12">Quinate transporter</fullName>
    </recommendedName>
</protein>
<evidence type="ECO:0000256" key="3">
    <source>
        <dbReference type="ARBA" id="ARBA00022448"/>
    </source>
</evidence>
<dbReference type="FunFam" id="1.20.1250.20:FF:000026">
    <property type="entry name" value="MFS quinate transporter QutD"/>
    <property type="match status" value="1"/>
</dbReference>
<evidence type="ECO:0000259" key="16">
    <source>
        <dbReference type="PROSITE" id="PS50850"/>
    </source>
</evidence>
<feature type="transmembrane region" description="Helical" evidence="15">
    <location>
        <begin position="324"/>
        <end position="345"/>
    </location>
</feature>
<evidence type="ECO:0000256" key="1">
    <source>
        <dbReference type="ARBA" id="ARBA00004651"/>
    </source>
</evidence>